<accession>A0AAV6I9M5</accession>
<keyword evidence="3" id="KW-1185">Reference proteome</keyword>
<feature type="region of interest" description="Disordered" evidence="1">
    <location>
        <begin position="185"/>
        <end position="251"/>
    </location>
</feature>
<dbReference type="AlphaFoldDB" id="A0AAV6I9M5"/>
<feature type="compositionally biased region" description="Low complexity" evidence="1">
    <location>
        <begin position="59"/>
        <end position="68"/>
    </location>
</feature>
<evidence type="ECO:0000313" key="2">
    <source>
        <dbReference type="EMBL" id="KAG5525301.1"/>
    </source>
</evidence>
<proteinExistence type="predicted"/>
<reference evidence="2" key="1">
    <citation type="submission" date="2020-08" db="EMBL/GenBank/DDBJ databases">
        <title>Plant Genome Project.</title>
        <authorList>
            <person name="Zhang R.-G."/>
        </authorList>
    </citation>
    <scope>NUCLEOTIDE SEQUENCE</scope>
    <source>
        <strain evidence="2">WSP0</strain>
        <tissue evidence="2">Leaf</tissue>
    </source>
</reference>
<dbReference type="EMBL" id="JACTNZ010000011">
    <property type="protein sequence ID" value="KAG5525301.1"/>
    <property type="molecule type" value="Genomic_DNA"/>
</dbReference>
<evidence type="ECO:0000313" key="3">
    <source>
        <dbReference type="Proteomes" id="UP000823749"/>
    </source>
</evidence>
<dbReference type="PANTHER" id="PTHR34222">
    <property type="entry name" value="GAG_PRE-INTEGRS DOMAIN-CONTAINING PROTEIN"/>
    <property type="match status" value="1"/>
</dbReference>
<dbReference type="PANTHER" id="PTHR34222:SF79">
    <property type="entry name" value="RETROVIRUS-RELATED POL POLYPROTEIN FROM TRANSPOSON TNT 1-94"/>
    <property type="match status" value="1"/>
</dbReference>
<feature type="compositionally biased region" description="Low complexity" evidence="1">
    <location>
        <begin position="190"/>
        <end position="215"/>
    </location>
</feature>
<protein>
    <submittedName>
        <fullName evidence="2">Uncharacterized protein</fullName>
    </submittedName>
</protein>
<feature type="region of interest" description="Disordered" evidence="1">
    <location>
        <begin position="59"/>
        <end position="78"/>
    </location>
</feature>
<sequence length="268" mass="28667">MFQAIDLDDHRLPQAQFHSGAGVRLCFGGHWISGGNRPHPGSGNRSYFGDGNSFYSGGGNRSNSSGGNRIYTGGGSNSSGGGYNSYSGGGNNSNRKVKYHCDHCDKDGHSTERCYKIIGYPPKRSEFSNLSTKSGNKTIPAVVTQEQYDKLLVMLSLGIFPFRDVPPSLAVSSPPSISLPIHAHDPLDSPPTATIPITHTPPEETPTSSPNPIEPAASDLIIPEEVQEPTIPALPTTARPSRSRRPSSHLADYQCSSATHAWFLPSPV</sequence>
<comment type="caution">
    <text evidence="2">The sequence shown here is derived from an EMBL/GenBank/DDBJ whole genome shotgun (WGS) entry which is preliminary data.</text>
</comment>
<dbReference type="Proteomes" id="UP000823749">
    <property type="component" value="Chromosome 11"/>
</dbReference>
<gene>
    <name evidence="2" type="ORF">RHGRI_031846</name>
</gene>
<evidence type="ECO:0000256" key="1">
    <source>
        <dbReference type="SAM" id="MobiDB-lite"/>
    </source>
</evidence>
<organism evidence="2 3">
    <name type="scientific">Rhododendron griersonianum</name>
    <dbReference type="NCBI Taxonomy" id="479676"/>
    <lineage>
        <taxon>Eukaryota</taxon>
        <taxon>Viridiplantae</taxon>
        <taxon>Streptophyta</taxon>
        <taxon>Embryophyta</taxon>
        <taxon>Tracheophyta</taxon>
        <taxon>Spermatophyta</taxon>
        <taxon>Magnoliopsida</taxon>
        <taxon>eudicotyledons</taxon>
        <taxon>Gunneridae</taxon>
        <taxon>Pentapetalae</taxon>
        <taxon>asterids</taxon>
        <taxon>Ericales</taxon>
        <taxon>Ericaceae</taxon>
        <taxon>Ericoideae</taxon>
        <taxon>Rhodoreae</taxon>
        <taxon>Rhododendron</taxon>
    </lineage>
</organism>
<name>A0AAV6I9M5_9ERIC</name>